<evidence type="ECO:0000256" key="1">
    <source>
        <dbReference type="SAM" id="Phobius"/>
    </source>
</evidence>
<organism evidence="2 3">
    <name type="scientific">Cordyceps javanica</name>
    <dbReference type="NCBI Taxonomy" id="43265"/>
    <lineage>
        <taxon>Eukaryota</taxon>
        <taxon>Fungi</taxon>
        <taxon>Dikarya</taxon>
        <taxon>Ascomycota</taxon>
        <taxon>Pezizomycotina</taxon>
        <taxon>Sordariomycetes</taxon>
        <taxon>Hypocreomycetidae</taxon>
        <taxon>Hypocreales</taxon>
        <taxon>Cordycipitaceae</taxon>
        <taxon>Cordyceps</taxon>
    </lineage>
</organism>
<accession>A0A545UM05</accession>
<evidence type="ECO:0000313" key="3">
    <source>
        <dbReference type="Proteomes" id="UP000315783"/>
    </source>
</evidence>
<reference evidence="2 3" key="1">
    <citation type="journal article" date="2019" name="Appl. Microbiol. Biotechnol.">
        <title>Genome sequence of Isaria javanica and comparative genome analysis insights into family S53 peptidase evolution in fungal entomopathogens.</title>
        <authorList>
            <person name="Lin R."/>
            <person name="Zhang X."/>
            <person name="Xin B."/>
            <person name="Zou M."/>
            <person name="Gao Y."/>
            <person name="Qin F."/>
            <person name="Hu Q."/>
            <person name="Xie B."/>
            <person name="Cheng X."/>
        </authorList>
    </citation>
    <scope>NUCLEOTIDE SEQUENCE [LARGE SCALE GENOMIC DNA]</scope>
    <source>
        <strain evidence="2 3">IJ1G</strain>
    </source>
</reference>
<keyword evidence="1" id="KW-1133">Transmembrane helix</keyword>
<evidence type="ECO:0000313" key="2">
    <source>
        <dbReference type="EMBL" id="TQV90483.1"/>
    </source>
</evidence>
<dbReference type="Proteomes" id="UP000315783">
    <property type="component" value="Unassembled WGS sequence"/>
</dbReference>
<keyword evidence="3" id="KW-1185">Reference proteome</keyword>
<sequence length="69" mass="7505">MSLTMRRPTMIHAVTGLGSALLNVYRMQHGMWSVASKITVGVAAAWLVVTIPCFAMCVFVVLPRLKNSA</sequence>
<dbReference type="STRING" id="43265.A0A545UM05"/>
<keyword evidence="1" id="KW-0472">Membrane</keyword>
<comment type="caution">
    <text evidence="2">The sequence shown here is derived from an EMBL/GenBank/DDBJ whole genome shotgun (WGS) entry which is preliminary data.</text>
</comment>
<gene>
    <name evidence="2" type="ORF">IF1G_10806</name>
</gene>
<feature type="transmembrane region" description="Helical" evidence="1">
    <location>
        <begin position="42"/>
        <end position="62"/>
    </location>
</feature>
<dbReference type="EMBL" id="SPUK01000026">
    <property type="protein sequence ID" value="TQV90483.1"/>
    <property type="molecule type" value="Genomic_DNA"/>
</dbReference>
<protein>
    <submittedName>
        <fullName evidence="2">Uncharacterized protein</fullName>
    </submittedName>
</protein>
<keyword evidence="1" id="KW-0812">Transmembrane</keyword>
<name>A0A545UM05_9HYPO</name>
<proteinExistence type="predicted"/>
<dbReference type="AlphaFoldDB" id="A0A545UM05"/>